<name>A0ACB6QL50_9PLEO</name>
<comment type="caution">
    <text evidence="1">The sequence shown here is derived from an EMBL/GenBank/DDBJ whole genome shotgun (WGS) entry which is preliminary data.</text>
</comment>
<keyword evidence="2" id="KW-1185">Reference proteome</keyword>
<dbReference type="EMBL" id="MU003519">
    <property type="protein sequence ID" value="KAF2467621.1"/>
    <property type="molecule type" value="Genomic_DNA"/>
</dbReference>
<gene>
    <name evidence="1" type="ORF">BDR25DRAFT_358307</name>
</gene>
<evidence type="ECO:0000313" key="2">
    <source>
        <dbReference type="Proteomes" id="UP000799755"/>
    </source>
</evidence>
<protein>
    <submittedName>
        <fullName evidence="1">Uncharacterized protein</fullName>
    </submittedName>
</protein>
<evidence type="ECO:0000313" key="1">
    <source>
        <dbReference type="EMBL" id="KAF2467621.1"/>
    </source>
</evidence>
<reference evidence="1" key="1">
    <citation type="journal article" date="2020" name="Stud. Mycol.">
        <title>101 Dothideomycetes genomes: a test case for predicting lifestyles and emergence of pathogens.</title>
        <authorList>
            <person name="Haridas S."/>
            <person name="Albert R."/>
            <person name="Binder M."/>
            <person name="Bloem J."/>
            <person name="Labutti K."/>
            <person name="Salamov A."/>
            <person name="Andreopoulos B."/>
            <person name="Baker S."/>
            <person name="Barry K."/>
            <person name="Bills G."/>
            <person name="Bluhm B."/>
            <person name="Cannon C."/>
            <person name="Castanera R."/>
            <person name="Culley D."/>
            <person name="Daum C."/>
            <person name="Ezra D."/>
            <person name="Gonzalez J."/>
            <person name="Henrissat B."/>
            <person name="Kuo A."/>
            <person name="Liang C."/>
            <person name="Lipzen A."/>
            <person name="Lutzoni F."/>
            <person name="Magnuson J."/>
            <person name="Mondo S."/>
            <person name="Nolan M."/>
            <person name="Ohm R."/>
            <person name="Pangilinan J."/>
            <person name="Park H.-J."/>
            <person name="Ramirez L."/>
            <person name="Alfaro M."/>
            <person name="Sun H."/>
            <person name="Tritt A."/>
            <person name="Yoshinaga Y."/>
            <person name="Zwiers L.-H."/>
            <person name="Turgeon B."/>
            <person name="Goodwin S."/>
            <person name="Spatafora J."/>
            <person name="Crous P."/>
            <person name="Grigoriev I."/>
        </authorList>
    </citation>
    <scope>NUCLEOTIDE SEQUENCE</scope>
    <source>
        <strain evidence="1">ATCC 200398</strain>
    </source>
</reference>
<dbReference type="Proteomes" id="UP000799755">
    <property type="component" value="Unassembled WGS sequence"/>
</dbReference>
<organism evidence="1 2">
    <name type="scientific">Lindgomyces ingoldianus</name>
    <dbReference type="NCBI Taxonomy" id="673940"/>
    <lineage>
        <taxon>Eukaryota</taxon>
        <taxon>Fungi</taxon>
        <taxon>Dikarya</taxon>
        <taxon>Ascomycota</taxon>
        <taxon>Pezizomycotina</taxon>
        <taxon>Dothideomycetes</taxon>
        <taxon>Pleosporomycetidae</taxon>
        <taxon>Pleosporales</taxon>
        <taxon>Lindgomycetaceae</taxon>
        <taxon>Lindgomyces</taxon>
    </lineage>
</organism>
<accession>A0ACB6QL50</accession>
<proteinExistence type="predicted"/>
<sequence length="1376" mass="153229">MSTRSQRPSNRADTSSRIPHLTAPINQVGWMPPSRSNTPTQSVTTIGARRVDQLPRSRLSNFVSTSPPTTPLPPSPPLPAVRIISDVSRQVGPPPTLARMPPWIGVNTSNASSGSRGAASSLPIATSKARSIRPVSTSSIPVAPKTLPTTTTHGNDQIPPVCPTKDQKQAPEAYYTTSLQIDVGKLLVVSKEVPETAPESLPPTKSSSSERSFPKFLPFHLNPNAWLSAGSSNSEKIPSLRISKPRLEKMQDIFDTMSKELQLDIERARLGQPLSSRKRLQKETSALNGIDQEQPSQETIPLTILNKVDQCRQDRVQVQEQQDEIKEEKAKIGDCFISTKAQNLNAATILNGQMKNKGMTEEKSEAQRCVYTPGIPTFQVRGAKGSSPKYSFKFGDENGATSAPPSEADIDKSKDQCDRASFMPSEANIEGPFLNREDSAHEDQKISESVPGVEDELKSGDAQQSLESTERNPRFVQFNTLVQNYKDELNSSGLGQAMQGELPRKLWEIPASTLSSGYAIEIGDNIVLDESEDLNSCSSPGTCGDSLPSSDASECGSQRNNAAPGSDIPELENIQTRQIVNYWEDDLVAVEPTITYYVDDNALETEVYMEQPTAPVEQALLESEDLQRGPIGGIESPSPEHPCSGVHEDYPKDEDKPDAPSELEAETGILCHSPTHEQTEIPVEPLSNHQPIPASSLEEYGNGQEASRSLPEDTSSKDIVMDSLLNPQTTPITPLRNLENDQNEPSHFPEDGGCNHIAIIPDNSKKFTNYNRAVKHVDKVLSFEGVGIKCFGEAILYPQNRREALEIVRQALRTKSVPKEWQWVIFVETLDGKEGCLDDSALEVLGKAFLFVVKIRALGWNILRDNVTNMAFESQLYSPFMIRLDCVLLHKEPGIEALTKYHYFSTLPEEGRSVYISLSYEGAIFFRVQSGRSKLLVTFGHPGTWSAPRHRALASLTEYYLVLLPRNEGVNGQVNQISSSLTARDLTSRIGGIVLRDSLSLRFTSIDRLGSLSLLYITKPVHCELLQRLALFWNSSHGAINCQGDWSKYPRTYISLASLLEKSPHLRSGNLYPFQRVYLLRDSRLLAFLFIYCLDLAPHFPPPKVVASIKRPRRFQPVLKLAATRYGGAVIRLLPATRRMKSGSVDSAAQVTTPHGIVKSGTMDSDDVLNHLRCRKVGTVQVEVIVQRIVNAIQLCAKKLRILTTFGACLERYLLNRAFNGPYKVNRNVHVFSTNVLSSEQSAYGADLAVLEEQGKLRYVYLPLLLPVVRTYTKFHPYRPQNCLIVQYYASLEWVFLGVFAEEIRASRLEVVKGLATAKRRGDQRTGDVENWQIQLSSWQYHLRREVFGRVFNVFHQWMTKPLRENTRGRPMFKYQ</sequence>